<reference evidence="11 12" key="1">
    <citation type="journal article" date="2018" name="Nat. Ecol. Evol.">
        <title>Pezizomycetes genomes reveal the molecular basis of ectomycorrhizal truffle lifestyle.</title>
        <authorList>
            <person name="Murat C."/>
            <person name="Payen T."/>
            <person name="Noel B."/>
            <person name="Kuo A."/>
            <person name="Morin E."/>
            <person name="Chen J."/>
            <person name="Kohler A."/>
            <person name="Krizsan K."/>
            <person name="Balestrini R."/>
            <person name="Da Silva C."/>
            <person name="Montanini B."/>
            <person name="Hainaut M."/>
            <person name="Levati E."/>
            <person name="Barry K.W."/>
            <person name="Belfiori B."/>
            <person name="Cichocki N."/>
            <person name="Clum A."/>
            <person name="Dockter R.B."/>
            <person name="Fauchery L."/>
            <person name="Guy J."/>
            <person name="Iotti M."/>
            <person name="Le Tacon F."/>
            <person name="Lindquist E.A."/>
            <person name="Lipzen A."/>
            <person name="Malagnac F."/>
            <person name="Mello A."/>
            <person name="Molinier V."/>
            <person name="Miyauchi S."/>
            <person name="Poulain J."/>
            <person name="Riccioni C."/>
            <person name="Rubini A."/>
            <person name="Sitrit Y."/>
            <person name="Splivallo R."/>
            <person name="Traeger S."/>
            <person name="Wang M."/>
            <person name="Zifcakova L."/>
            <person name="Wipf D."/>
            <person name="Zambonelli A."/>
            <person name="Paolocci F."/>
            <person name="Nowrousian M."/>
            <person name="Ottonello S."/>
            <person name="Baldrian P."/>
            <person name="Spatafora J.W."/>
            <person name="Henrissat B."/>
            <person name="Nagy L.G."/>
            <person name="Aury J.M."/>
            <person name="Wincker P."/>
            <person name="Grigoriev I.V."/>
            <person name="Bonfante P."/>
            <person name="Martin F.M."/>
        </authorList>
    </citation>
    <scope>NUCLEOTIDE SEQUENCE [LARGE SCALE GENOMIC DNA]</scope>
    <source>
        <strain evidence="11 12">RN42</strain>
    </source>
</reference>
<keyword evidence="8" id="KW-0539">Nucleus</keyword>
<dbReference type="EC" id="2.3.1.48" evidence="2"/>
<dbReference type="GO" id="GO:0006355">
    <property type="term" value="P:regulation of DNA-templated transcription"/>
    <property type="evidence" value="ECO:0007669"/>
    <property type="project" value="InterPro"/>
</dbReference>
<dbReference type="PANTHER" id="PTHR31571">
    <property type="entry name" value="ALTERED INHERITANCE OF MITOCHONDRIA PROTEIN 6"/>
    <property type="match status" value="1"/>
</dbReference>
<feature type="compositionally biased region" description="Basic and acidic residues" evidence="10">
    <location>
        <begin position="486"/>
        <end position="505"/>
    </location>
</feature>
<evidence type="ECO:0000256" key="9">
    <source>
        <dbReference type="ARBA" id="ARBA00048940"/>
    </source>
</evidence>
<dbReference type="Proteomes" id="UP000275078">
    <property type="component" value="Unassembled WGS sequence"/>
</dbReference>
<sequence length="622" mass="69066">MASTTQETPLAALLESILPKDLNLSVYHTSTPPEETEPLYLTPRGAKPAPTTLESHFLGLSLLPESVFVYGIEILIYISTHPTSGRKESTFFVSKADSSGYLPRRFASFTPASDPTSKVSTLKEITRTFLRYLIDTHLKKNPDIAKYTISLFARAQNQYLFPDSVSVPTKHILDDRQLIRWWCSVLDPLYQSPPTPSTSDKEVKAKAYLLVPGLEAIDVRSLLPPHSKYPTQYPDVKNKWAQGSPFTTTDKISVREVIPHFPDDPKARFMDELEFEGVPDGAWEDDPRVGQGWKKVTNVGVFWEFMSMRQECSAGRMVGFVWVVVEREGSDEAAEKVEDKEKEKETTVEKQQEDVPVKEGDTISKEKEEATEAEPSKEVKDSTTITEEPKAVPTTEEKKEAPTEPATSEPTNSITETEPAAEPAAEPEEEPTPTPAHGESLITSDAFSSLYDLLTDDKRTDFMNLTVATKSTKNWIKKVYSFSQPKESRIKTDPLHPPEKPHEAKVSTVDEEPAVCGEVPVEAAPTKPVKANLDTDKVVEAVKPTEDTFWDWGQPISGKVEVTTAPAATPAESQSAQAVNTINVLPVRKKRNASVDMGKQEVTVLGAGLVRKKPKVEEEKKD</sequence>
<comment type="catalytic activity">
    <reaction evidence="9">
        <text>L-lysyl-[histone] + acetyl-CoA = N(6)-acetyl-L-lysyl-[histone] + CoA + H(+)</text>
        <dbReference type="Rhea" id="RHEA:21992"/>
        <dbReference type="Rhea" id="RHEA-COMP:9845"/>
        <dbReference type="Rhea" id="RHEA-COMP:11338"/>
        <dbReference type="ChEBI" id="CHEBI:15378"/>
        <dbReference type="ChEBI" id="CHEBI:29969"/>
        <dbReference type="ChEBI" id="CHEBI:57287"/>
        <dbReference type="ChEBI" id="CHEBI:57288"/>
        <dbReference type="ChEBI" id="CHEBI:61930"/>
        <dbReference type="EC" id="2.3.1.48"/>
    </reaction>
    <physiologicalReaction direction="left-to-right" evidence="9">
        <dbReference type="Rhea" id="RHEA:21993"/>
    </physiologicalReaction>
</comment>
<feature type="compositionally biased region" description="Basic and acidic residues" evidence="10">
    <location>
        <begin position="330"/>
        <end position="402"/>
    </location>
</feature>
<dbReference type="GO" id="GO:0005634">
    <property type="term" value="C:nucleus"/>
    <property type="evidence" value="ECO:0007669"/>
    <property type="project" value="UniProtKB-SubCell"/>
</dbReference>
<keyword evidence="7" id="KW-0804">Transcription</keyword>
<dbReference type="InterPro" id="IPR016849">
    <property type="entry name" value="Rtt109"/>
</dbReference>
<dbReference type="GO" id="GO:0032931">
    <property type="term" value="F:histone H3K56 acetyltransferase activity"/>
    <property type="evidence" value="ECO:0007669"/>
    <property type="project" value="TreeGrafter"/>
</dbReference>
<dbReference type="GO" id="GO:0006974">
    <property type="term" value="P:DNA damage response"/>
    <property type="evidence" value="ECO:0007669"/>
    <property type="project" value="UniProtKB-KW"/>
</dbReference>
<dbReference type="PANTHER" id="PTHR31571:SF2">
    <property type="entry name" value="HISTONE ACETYLTRANSFERASE RTT109"/>
    <property type="match status" value="1"/>
</dbReference>
<evidence type="ECO:0000256" key="3">
    <source>
        <dbReference type="ARBA" id="ARBA00022679"/>
    </source>
</evidence>
<dbReference type="AlphaFoldDB" id="A0A3N4HWH5"/>
<evidence type="ECO:0000256" key="4">
    <source>
        <dbReference type="ARBA" id="ARBA00022763"/>
    </source>
</evidence>
<feature type="compositionally biased region" description="Low complexity" evidence="10">
    <location>
        <begin position="415"/>
        <end position="424"/>
    </location>
</feature>
<evidence type="ECO:0000313" key="11">
    <source>
        <dbReference type="EMBL" id="RPA76868.1"/>
    </source>
</evidence>
<protein>
    <recommendedName>
        <fullName evidence="2">histone acetyltransferase</fullName>
        <ecNumber evidence="2">2.3.1.48</ecNumber>
    </recommendedName>
</protein>
<name>A0A3N4HWH5_ASCIM</name>
<dbReference type="Pfam" id="PF08214">
    <property type="entry name" value="HAT_KAT11"/>
    <property type="match status" value="1"/>
</dbReference>
<keyword evidence="6" id="KW-0805">Transcription regulation</keyword>
<dbReference type="OrthoDB" id="3361892at2759"/>
<evidence type="ECO:0000256" key="1">
    <source>
        <dbReference type="ARBA" id="ARBA00004123"/>
    </source>
</evidence>
<evidence type="ECO:0000256" key="2">
    <source>
        <dbReference type="ARBA" id="ARBA00013184"/>
    </source>
</evidence>
<gene>
    <name evidence="11" type="ORF">BJ508DRAFT_417438</name>
</gene>
<organism evidence="11 12">
    <name type="scientific">Ascobolus immersus RN42</name>
    <dbReference type="NCBI Taxonomy" id="1160509"/>
    <lineage>
        <taxon>Eukaryota</taxon>
        <taxon>Fungi</taxon>
        <taxon>Dikarya</taxon>
        <taxon>Ascomycota</taxon>
        <taxon>Pezizomycotina</taxon>
        <taxon>Pezizomycetes</taxon>
        <taxon>Pezizales</taxon>
        <taxon>Ascobolaceae</taxon>
        <taxon>Ascobolus</taxon>
    </lineage>
</organism>
<evidence type="ECO:0000256" key="8">
    <source>
        <dbReference type="ARBA" id="ARBA00023242"/>
    </source>
</evidence>
<evidence type="ECO:0000256" key="10">
    <source>
        <dbReference type="SAM" id="MobiDB-lite"/>
    </source>
</evidence>
<dbReference type="InterPro" id="IPR051236">
    <property type="entry name" value="HAT_RTT109-like"/>
</dbReference>
<keyword evidence="5" id="KW-0007">Acetylation</keyword>
<feature type="region of interest" description="Disordered" evidence="10">
    <location>
        <begin position="486"/>
        <end position="512"/>
    </location>
</feature>
<keyword evidence="12" id="KW-1185">Reference proteome</keyword>
<keyword evidence="4" id="KW-0227">DNA damage</keyword>
<proteinExistence type="predicted"/>
<comment type="subcellular location">
    <subcellularLocation>
        <location evidence="1">Nucleus</location>
    </subcellularLocation>
</comment>
<evidence type="ECO:0000256" key="6">
    <source>
        <dbReference type="ARBA" id="ARBA00023015"/>
    </source>
</evidence>
<evidence type="ECO:0000313" key="12">
    <source>
        <dbReference type="Proteomes" id="UP000275078"/>
    </source>
</evidence>
<keyword evidence="3" id="KW-0808">Transferase</keyword>
<dbReference type="EMBL" id="ML119736">
    <property type="protein sequence ID" value="RPA76868.1"/>
    <property type="molecule type" value="Genomic_DNA"/>
</dbReference>
<dbReference type="SMART" id="SM01250">
    <property type="entry name" value="KAT11"/>
    <property type="match status" value="1"/>
</dbReference>
<accession>A0A3N4HWH5</accession>
<feature type="region of interest" description="Disordered" evidence="10">
    <location>
        <begin position="330"/>
        <end position="443"/>
    </location>
</feature>
<evidence type="ECO:0000256" key="7">
    <source>
        <dbReference type="ARBA" id="ARBA00023163"/>
    </source>
</evidence>
<dbReference type="PROSITE" id="PS51728">
    <property type="entry name" value="RTT109_HAT"/>
    <property type="match status" value="1"/>
</dbReference>
<evidence type="ECO:0000256" key="5">
    <source>
        <dbReference type="ARBA" id="ARBA00022990"/>
    </source>
</evidence>
<dbReference type="STRING" id="1160509.A0A3N4HWH5"/>
<dbReference type="InterPro" id="IPR013178">
    <property type="entry name" value="Histone_AcTrfase_Rtt109/CBP"/>
</dbReference>